<keyword evidence="1" id="KW-0812">Transmembrane</keyword>
<reference evidence="3" key="1">
    <citation type="journal article" date="2019" name="Int. J. Syst. Evol. Microbiol.">
        <title>The Global Catalogue of Microorganisms (GCM) 10K type strain sequencing project: providing services to taxonomists for standard genome sequencing and annotation.</title>
        <authorList>
            <consortium name="The Broad Institute Genomics Platform"/>
            <consortium name="The Broad Institute Genome Sequencing Center for Infectious Disease"/>
            <person name="Wu L."/>
            <person name="Ma J."/>
        </authorList>
    </citation>
    <scope>NUCLEOTIDE SEQUENCE [LARGE SCALE GENOMIC DNA]</scope>
    <source>
        <strain evidence="3">CECT 8551</strain>
    </source>
</reference>
<keyword evidence="1" id="KW-0472">Membrane</keyword>
<keyword evidence="1" id="KW-1133">Transmembrane helix</keyword>
<name>A0ABV8ERR1_9BACT</name>
<dbReference type="Proteomes" id="UP001595766">
    <property type="component" value="Unassembled WGS sequence"/>
</dbReference>
<dbReference type="Pfam" id="PF12669">
    <property type="entry name" value="FeoB_associated"/>
    <property type="match status" value="1"/>
</dbReference>
<dbReference type="EMBL" id="JBHSAV010000094">
    <property type="protein sequence ID" value="MFC3978411.1"/>
    <property type="molecule type" value="Genomic_DNA"/>
</dbReference>
<dbReference type="RefSeq" id="WP_376856854.1">
    <property type="nucleotide sequence ID" value="NZ_JBHSAV010000094.1"/>
</dbReference>
<evidence type="ECO:0000313" key="3">
    <source>
        <dbReference type="Proteomes" id="UP001595766"/>
    </source>
</evidence>
<proteinExistence type="predicted"/>
<organism evidence="2 3">
    <name type="scientific">Belliella kenyensis</name>
    <dbReference type="NCBI Taxonomy" id="1472724"/>
    <lineage>
        <taxon>Bacteria</taxon>
        <taxon>Pseudomonadati</taxon>
        <taxon>Bacteroidota</taxon>
        <taxon>Cytophagia</taxon>
        <taxon>Cytophagales</taxon>
        <taxon>Cyclobacteriaceae</taxon>
        <taxon>Belliella</taxon>
    </lineage>
</organism>
<gene>
    <name evidence="2" type="ORF">ACFOUP_18655</name>
</gene>
<accession>A0ABV8ERR1</accession>
<feature type="transmembrane region" description="Helical" evidence="1">
    <location>
        <begin position="6"/>
        <end position="24"/>
    </location>
</feature>
<sequence>MWQELIVFGLFVSVIGYVGYATFLKKKKKKNGCGCDGCG</sequence>
<evidence type="ECO:0000256" key="1">
    <source>
        <dbReference type="SAM" id="Phobius"/>
    </source>
</evidence>
<keyword evidence="3" id="KW-1185">Reference proteome</keyword>
<protein>
    <submittedName>
        <fullName evidence="2">FeoB-associated Cys-rich membrane protein</fullName>
    </submittedName>
</protein>
<comment type="caution">
    <text evidence="2">The sequence shown here is derived from an EMBL/GenBank/DDBJ whole genome shotgun (WGS) entry which is preliminary data.</text>
</comment>
<evidence type="ECO:0000313" key="2">
    <source>
        <dbReference type="EMBL" id="MFC3978411.1"/>
    </source>
</evidence>